<sequence length="204" mass="22624">MRPSWRSIPMPSGVARLPRNSAGRPVPGNIAWYEADDDGAILVTQDHELGVHITCPCTPGRGTPKFGEQCPVRQREFMLQRRCGLCTRDIEPTGQLVFVGETSAQYYLEPPLHPLCAAYALQVCPVLHAAGERIEVALTQSYALAEDRITEMTDEGKMRRSTVPFGHPFAPYLGVLEFYLAFPETPERLPGPVWLAQRAPKLPA</sequence>
<gene>
    <name evidence="2" type="ORF">OIE82_34875</name>
</gene>
<accession>A0ABZ1YFM5</accession>
<geneLocation type="plasmid" evidence="2">
    <name>unnamed1</name>
</geneLocation>
<dbReference type="EMBL" id="CP109208">
    <property type="protein sequence ID" value="WUU58363.1"/>
    <property type="molecule type" value="Genomic_DNA"/>
</dbReference>
<evidence type="ECO:0000313" key="2">
    <source>
        <dbReference type="EMBL" id="WUU58363.1"/>
    </source>
</evidence>
<reference evidence="2" key="1">
    <citation type="submission" date="2022-10" db="EMBL/GenBank/DDBJ databases">
        <title>The complete genomes of actinobacterial strains from the NBC collection.</title>
        <authorList>
            <person name="Joergensen T.S."/>
            <person name="Alvarez Arevalo M."/>
            <person name="Sterndorff E.B."/>
            <person name="Faurdal D."/>
            <person name="Vuksanovic O."/>
            <person name="Mourched A.-S."/>
            <person name="Charusanti P."/>
            <person name="Shaw S."/>
            <person name="Blin K."/>
            <person name="Weber T."/>
        </authorList>
    </citation>
    <scope>NUCLEOTIDE SEQUENCE [LARGE SCALE GENOMIC DNA]</scope>
    <source>
        <strain evidence="2">NBC 01686</strain>
        <plasmid evidence="2">unnamed1</plasmid>
    </source>
</reference>
<protein>
    <submittedName>
        <fullName evidence="2">Uncharacterized protein</fullName>
    </submittedName>
</protein>
<name>A0ABZ1YFM5_9ACTN</name>
<dbReference type="RefSeq" id="WP_266478008.1">
    <property type="nucleotide sequence ID" value="NZ_CP109208.1"/>
</dbReference>
<keyword evidence="2" id="KW-0614">Plasmid</keyword>
<proteinExistence type="predicted"/>
<evidence type="ECO:0000256" key="1">
    <source>
        <dbReference type="SAM" id="MobiDB-lite"/>
    </source>
</evidence>
<feature type="region of interest" description="Disordered" evidence="1">
    <location>
        <begin position="1"/>
        <end position="21"/>
    </location>
</feature>
<organism evidence="2">
    <name type="scientific">Streptomyces althioticus</name>
    <dbReference type="NCBI Taxonomy" id="83380"/>
    <lineage>
        <taxon>Bacteria</taxon>
        <taxon>Bacillati</taxon>
        <taxon>Actinomycetota</taxon>
        <taxon>Actinomycetes</taxon>
        <taxon>Kitasatosporales</taxon>
        <taxon>Streptomycetaceae</taxon>
        <taxon>Streptomyces</taxon>
        <taxon>Streptomyces althioticus group</taxon>
    </lineage>
</organism>